<dbReference type="EMBL" id="JACHMB010000001">
    <property type="protein sequence ID" value="MBB5784211.1"/>
    <property type="molecule type" value="Genomic_DNA"/>
</dbReference>
<evidence type="ECO:0000313" key="3">
    <source>
        <dbReference type="Proteomes" id="UP000579153"/>
    </source>
</evidence>
<dbReference type="AlphaFoldDB" id="A0A7W9LHN2"/>
<keyword evidence="1" id="KW-0732">Signal</keyword>
<name>A0A7W9LHN2_9ACTN</name>
<feature type="signal peptide" evidence="1">
    <location>
        <begin position="1"/>
        <end position="27"/>
    </location>
</feature>
<reference evidence="2 3" key="1">
    <citation type="submission" date="2020-08" db="EMBL/GenBank/DDBJ databases">
        <title>Sequencing the genomes of 1000 actinobacteria strains.</title>
        <authorList>
            <person name="Klenk H.-P."/>
        </authorList>
    </citation>
    <scope>NUCLEOTIDE SEQUENCE [LARGE SCALE GENOMIC DNA]</scope>
    <source>
        <strain evidence="2 3">DSM 45507</strain>
    </source>
</reference>
<dbReference type="RefSeq" id="WP_185077191.1">
    <property type="nucleotide sequence ID" value="NZ_JACHMB010000001.1"/>
</dbReference>
<accession>A0A7W9LHN2</accession>
<keyword evidence="3" id="KW-1185">Reference proteome</keyword>
<comment type="caution">
    <text evidence="2">The sequence shown here is derived from an EMBL/GenBank/DDBJ whole genome shotgun (WGS) entry which is preliminary data.</text>
</comment>
<evidence type="ECO:0000256" key="1">
    <source>
        <dbReference type="SAM" id="SignalP"/>
    </source>
</evidence>
<feature type="chain" id="PRO_5038448682" evidence="1">
    <location>
        <begin position="28"/>
        <end position="69"/>
    </location>
</feature>
<organism evidence="2 3">
    <name type="scientific">Nonomuraea jabiensis</name>
    <dbReference type="NCBI Taxonomy" id="882448"/>
    <lineage>
        <taxon>Bacteria</taxon>
        <taxon>Bacillati</taxon>
        <taxon>Actinomycetota</taxon>
        <taxon>Actinomycetes</taxon>
        <taxon>Streptosporangiales</taxon>
        <taxon>Streptosporangiaceae</taxon>
        <taxon>Nonomuraea</taxon>
    </lineage>
</organism>
<sequence>MRFSPRRIAAVAAVAGGLALLSAPASYAVVDPLTLVPCLAEAGAGATTLIDPTAPAVPAEVPAVSCFQP</sequence>
<gene>
    <name evidence="2" type="ORF">HD596_010967</name>
</gene>
<dbReference type="Proteomes" id="UP000579153">
    <property type="component" value="Unassembled WGS sequence"/>
</dbReference>
<proteinExistence type="predicted"/>
<evidence type="ECO:0000313" key="2">
    <source>
        <dbReference type="EMBL" id="MBB5784211.1"/>
    </source>
</evidence>
<protein>
    <submittedName>
        <fullName evidence="2">Uncharacterized protein</fullName>
    </submittedName>
</protein>